<proteinExistence type="predicted"/>
<reference evidence="3 4" key="1">
    <citation type="submission" date="2019-02" db="EMBL/GenBank/DDBJ databases">
        <title>Deep-cultivation of Planctomycetes and their phenomic and genomic characterization uncovers novel biology.</title>
        <authorList>
            <person name="Wiegand S."/>
            <person name="Jogler M."/>
            <person name="Boedeker C."/>
            <person name="Pinto D."/>
            <person name="Vollmers J."/>
            <person name="Rivas-Marin E."/>
            <person name="Kohn T."/>
            <person name="Peeters S.H."/>
            <person name="Heuer A."/>
            <person name="Rast P."/>
            <person name="Oberbeckmann S."/>
            <person name="Bunk B."/>
            <person name="Jeske O."/>
            <person name="Meyerdierks A."/>
            <person name="Storesund J.E."/>
            <person name="Kallscheuer N."/>
            <person name="Luecker S."/>
            <person name="Lage O.M."/>
            <person name="Pohl T."/>
            <person name="Merkel B.J."/>
            <person name="Hornburger P."/>
            <person name="Mueller R.-W."/>
            <person name="Bruemmer F."/>
            <person name="Labrenz M."/>
            <person name="Spormann A.M."/>
            <person name="Op Den Camp H."/>
            <person name="Overmann J."/>
            <person name="Amann R."/>
            <person name="Jetten M.S.M."/>
            <person name="Mascher T."/>
            <person name="Medema M.H."/>
            <person name="Devos D.P."/>
            <person name="Kaster A.-K."/>
            <person name="Ovreas L."/>
            <person name="Rohde M."/>
            <person name="Galperin M.Y."/>
            <person name="Jogler C."/>
        </authorList>
    </citation>
    <scope>NUCLEOTIDE SEQUENCE [LARGE SCALE GENOMIC DNA]</scope>
    <source>
        <strain evidence="3 4">Enr8</strain>
    </source>
</reference>
<evidence type="ECO:0000259" key="2">
    <source>
        <dbReference type="SMART" id="SM00062"/>
    </source>
</evidence>
<accession>A0A5C5VBB4</accession>
<evidence type="ECO:0000313" key="4">
    <source>
        <dbReference type="Proteomes" id="UP000318878"/>
    </source>
</evidence>
<protein>
    <submittedName>
        <fullName evidence="3">ABC transporter arginine-binding protein 1</fullName>
    </submittedName>
</protein>
<dbReference type="GO" id="GO:0051470">
    <property type="term" value="P:ectoine transmembrane transport"/>
    <property type="evidence" value="ECO:0007669"/>
    <property type="project" value="InterPro"/>
</dbReference>
<dbReference type="PANTHER" id="PTHR35936:SF17">
    <property type="entry name" value="ARGININE-BINDING EXTRACELLULAR PROTEIN ARTP"/>
    <property type="match status" value="1"/>
</dbReference>
<organism evidence="3 4">
    <name type="scientific">Blastopirellula retiformator</name>
    <dbReference type="NCBI Taxonomy" id="2527970"/>
    <lineage>
        <taxon>Bacteria</taxon>
        <taxon>Pseudomonadati</taxon>
        <taxon>Planctomycetota</taxon>
        <taxon>Planctomycetia</taxon>
        <taxon>Pirellulales</taxon>
        <taxon>Pirellulaceae</taxon>
        <taxon>Blastopirellula</taxon>
    </lineage>
</organism>
<dbReference type="OrthoDB" id="9774451at2"/>
<keyword evidence="4" id="KW-1185">Reference proteome</keyword>
<dbReference type="AlphaFoldDB" id="A0A5C5VBB4"/>
<sequence length="301" mass="32391">MPQAKNQITPLGVCLAILWISVAGWVALRFADPPQPQSALDRIRETGVARVGFANEPPYGYLVSSTGEITGEAPEIAKVILRRLGAKKVEPVLTEFGSLIPGLKAGRFDLTAAGMYVTPERAQEIDFSNPTYAIGEGFIVRAGNPLKLLGYEDVADNPDARIGVMGGSVEHGYAQKLGIPEERIVVFPDYRSAIDGIIANRIDAAAATNLTVNDLLAKANDDRIESAEPFENPVIDGESILGYGAFGFQQHDDELRRAFNEELANFLGTPEHLQLIEPFGFGKSTLPGDVTTAQLIGSDEP</sequence>
<dbReference type="InterPro" id="IPR014337">
    <property type="entry name" value="Ectoine_EhuB"/>
</dbReference>
<gene>
    <name evidence="3" type="primary">artJ</name>
    <name evidence="3" type="ORF">Enr8_23000</name>
</gene>
<dbReference type="EMBL" id="SJPF01000002">
    <property type="protein sequence ID" value="TWT34885.1"/>
    <property type="molecule type" value="Genomic_DNA"/>
</dbReference>
<evidence type="ECO:0000256" key="1">
    <source>
        <dbReference type="ARBA" id="ARBA00022729"/>
    </source>
</evidence>
<keyword evidence="1" id="KW-0732">Signal</keyword>
<feature type="domain" description="Solute-binding protein family 3/N-terminal" evidence="2">
    <location>
        <begin position="48"/>
        <end position="283"/>
    </location>
</feature>
<dbReference type="RefSeq" id="WP_146431498.1">
    <property type="nucleotide sequence ID" value="NZ_SJPF01000002.1"/>
</dbReference>
<dbReference type="SUPFAM" id="SSF53850">
    <property type="entry name" value="Periplasmic binding protein-like II"/>
    <property type="match status" value="1"/>
</dbReference>
<dbReference type="InterPro" id="IPR001638">
    <property type="entry name" value="Solute-binding_3/MltF_N"/>
</dbReference>
<dbReference type="Proteomes" id="UP000318878">
    <property type="component" value="Unassembled WGS sequence"/>
</dbReference>
<dbReference type="SMART" id="SM00062">
    <property type="entry name" value="PBPb"/>
    <property type="match status" value="1"/>
</dbReference>
<dbReference type="GO" id="GO:0033294">
    <property type="term" value="F:ectoine binding"/>
    <property type="evidence" value="ECO:0007669"/>
    <property type="project" value="InterPro"/>
</dbReference>
<dbReference type="CDD" id="cd01002">
    <property type="entry name" value="PBP2_Ehub_like"/>
    <property type="match status" value="1"/>
</dbReference>
<dbReference type="NCBIfam" id="TIGR02995">
    <property type="entry name" value="ectoine_ehuB"/>
    <property type="match status" value="1"/>
</dbReference>
<name>A0A5C5VBB4_9BACT</name>
<dbReference type="Gene3D" id="3.40.190.10">
    <property type="entry name" value="Periplasmic binding protein-like II"/>
    <property type="match status" value="2"/>
</dbReference>
<comment type="caution">
    <text evidence="3">The sequence shown here is derived from an EMBL/GenBank/DDBJ whole genome shotgun (WGS) entry which is preliminary data.</text>
</comment>
<evidence type="ECO:0000313" key="3">
    <source>
        <dbReference type="EMBL" id="TWT34885.1"/>
    </source>
</evidence>
<dbReference type="PANTHER" id="PTHR35936">
    <property type="entry name" value="MEMBRANE-BOUND LYTIC MUREIN TRANSGLYCOSYLASE F"/>
    <property type="match status" value="1"/>
</dbReference>
<dbReference type="Pfam" id="PF00497">
    <property type="entry name" value="SBP_bac_3"/>
    <property type="match status" value="1"/>
</dbReference>